<keyword evidence="2" id="KW-0411">Iron-sulfur</keyword>
<reference evidence="6 7" key="1">
    <citation type="submission" date="2024-08" db="EMBL/GenBank/DDBJ databases">
        <title>Sulfate-reducing bacteria isolated from formation water of the oil field in Kazakhstan and description of Pseudodesulfovibrio sp.</title>
        <authorList>
            <person name="Bidzhieva S.K."/>
            <person name="Tourova T.P."/>
            <person name="Grouzdev D.S."/>
            <person name="Beletsky A.V."/>
            <person name="Sokolova D.S."/>
            <person name="Samigullina S.R."/>
            <person name="Poltaraus A.B."/>
            <person name="Avtukh A.N."/>
            <person name="Tereshina V.M."/>
            <person name="Zhaparov N.S."/>
            <person name="Mardanov A.V."/>
            <person name="Nazina T.N."/>
        </authorList>
    </citation>
    <scope>NUCLEOTIDE SEQUENCE [LARGE SCALE GENOMIC DNA]</scope>
    <source>
        <strain evidence="6 7">9FUS</strain>
    </source>
</reference>
<dbReference type="Pfam" id="PF00149">
    <property type="entry name" value="Metallophos"/>
    <property type="match status" value="1"/>
</dbReference>
<dbReference type="GO" id="GO:0016787">
    <property type="term" value="F:hydrolase activity"/>
    <property type="evidence" value="ECO:0007669"/>
    <property type="project" value="UniProtKB-KW"/>
</dbReference>
<dbReference type="EMBL" id="JBGLYH010000079">
    <property type="protein sequence ID" value="MEZ7198589.1"/>
    <property type="molecule type" value="Genomic_DNA"/>
</dbReference>
<protein>
    <submittedName>
        <fullName evidence="6">Bifunctional UDP-sugar hydrolase/5'-nucleotidase</fullName>
    </submittedName>
</protein>
<keyword evidence="3 6" id="KW-0378">Hydrolase</keyword>
<dbReference type="InterPro" id="IPR006311">
    <property type="entry name" value="TAT_signal"/>
</dbReference>
<dbReference type="InterPro" id="IPR008334">
    <property type="entry name" value="5'-Nucleotdase_C"/>
</dbReference>
<sequence>MATRREFIKLSLTTLLGAGLDAVPFFPARAAQAAPGSLMAQAGTPNPHGAFEQLYWLSGDALAGPVSAISGAPLPTESSASKSKVLHIMHFNDLHNMISLPNTKKGTTHPFSQMVALVEARRAAAGPDDVVLLLDAGDDHTGSVFDELVGWSTDEYVVDPAYTVYTAAGLDCGALGNHEFDRGAAVLRKGIREAARFPLLSANLFGSAHLKSGRDYYPAVIGVAKGVRIGLIGLTTPVDTHTKTEKDPGLDVGSPVQAVRNLVPELSRHVDLLVVLSHCGYGLSDGRSGKAGADRFLSEGDKLIAEAVAKSASCPALVIGGHTHTALNEDGLAPENVVGGVPIVQAGGRASHVGEVTMILNPGGEPKVEARLHKIKKRDERVAEGDPKFAGLEHDRDFHAGFEAAHVAPLMANLAGKMAGEIGRVTGNPPVSTDEVFAARYTREMELANFMNDALVARSATFPEGRVDVSLFNATGFASGIPTSGALTFQDWYNVMPFADTVVLVEMTGRQIAAMLDSNAKRLVRPEELKGDKRVDVTGYVSRGFLHFSSGLRYILNLNGSAVGATASSIVIQGAPLKDVLDKTFRVAMNSYVAAGGYGESWNGNPIGGGVPGGIVGFDIKSLAKSDTGLVYRNEIIAHIKSLPVLSPAAGLALDGRLKVI</sequence>
<evidence type="ECO:0000256" key="1">
    <source>
        <dbReference type="ARBA" id="ARBA00022729"/>
    </source>
</evidence>
<keyword evidence="7" id="KW-1185">Reference proteome</keyword>
<dbReference type="PRINTS" id="PR01607">
    <property type="entry name" value="APYRASEFAMLY"/>
</dbReference>
<feature type="domain" description="5'-Nucleotidase C-terminal" evidence="5">
    <location>
        <begin position="436"/>
        <end position="599"/>
    </location>
</feature>
<name>A0ABV4K6I9_9BACT</name>
<dbReference type="InterPro" id="IPR004843">
    <property type="entry name" value="Calcineurin-like_PHP"/>
</dbReference>
<gene>
    <name evidence="6" type="ORF">AB6M95_17715</name>
</gene>
<accession>A0ABV4K6I9</accession>
<dbReference type="PROSITE" id="PS51318">
    <property type="entry name" value="TAT"/>
    <property type="match status" value="1"/>
</dbReference>
<dbReference type="RefSeq" id="WP_371388077.1">
    <property type="nucleotide sequence ID" value="NZ_JBGLYH010000079.1"/>
</dbReference>
<comment type="similarity">
    <text evidence="3">Belongs to the 5'-nucleotidase family.</text>
</comment>
<organism evidence="6 7">
    <name type="scientific">Pseudodesulfovibrio karagichevae</name>
    <dbReference type="NCBI Taxonomy" id="3239305"/>
    <lineage>
        <taxon>Bacteria</taxon>
        <taxon>Pseudomonadati</taxon>
        <taxon>Thermodesulfobacteriota</taxon>
        <taxon>Desulfovibrionia</taxon>
        <taxon>Desulfovibrionales</taxon>
        <taxon>Desulfovibrionaceae</taxon>
    </lineage>
</organism>
<feature type="domain" description="Calcineurin-like phosphoesterase" evidence="4">
    <location>
        <begin position="87"/>
        <end position="325"/>
    </location>
</feature>
<comment type="caution">
    <text evidence="6">The sequence shown here is derived from an EMBL/GenBank/DDBJ whole genome shotgun (WGS) entry which is preliminary data.</text>
</comment>
<dbReference type="PANTHER" id="PTHR11575:SF24">
    <property type="entry name" value="5'-NUCLEOTIDASE"/>
    <property type="match status" value="1"/>
</dbReference>
<dbReference type="PANTHER" id="PTHR11575">
    <property type="entry name" value="5'-NUCLEOTIDASE-RELATED"/>
    <property type="match status" value="1"/>
</dbReference>
<evidence type="ECO:0000259" key="5">
    <source>
        <dbReference type="Pfam" id="PF02872"/>
    </source>
</evidence>
<dbReference type="Pfam" id="PF02872">
    <property type="entry name" value="5_nucleotid_C"/>
    <property type="match status" value="1"/>
</dbReference>
<dbReference type="InterPro" id="IPR029052">
    <property type="entry name" value="Metallo-depent_PP-like"/>
</dbReference>
<evidence type="ECO:0000256" key="3">
    <source>
        <dbReference type="RuleBase" id="RU362119"/>
    </source>
</evidence>
<dbReference type="Gene3D" id="3.90.780.10">
    <property type="entry name" value="5'-Nucleotidase, C-terminal domain"/>
    <property type="match status" value="1"/>
</dbReference>
<keyword evidence="2" id="KW-0408">Iron</keyword>
<keyword evidence="3" id="KW-0547">Nucleotide-binding</keyword>
<evidence type="ECO:0000259" key="4">
    <source>
        <dbReference type="Pfam" id="PF00149"/>
    </source>
</evidence>
<evidence type="ECO:0000256" key="2">
    <source>
        <dbReference type="ARBA" id="ARBA00023014"/>
    </source>
</evidence>
<dbReference type="InterPro" id="IPR006179">
    <property type="entry name" value="5_nucleotidase/apyrase"/>
</dbReference>
<keyword evidence="2" id="KW-0479">Metal-binding</keyword>
<evidence type="ECO:0000313" key="7">
    <source>
        <dbReference type="Proteomes" id="UP001568698"/>
    </source>
</evidence>
<dbReference type="SUPFAM" id="SSF56300">
    <property type="entry name" value="Metallo-dependent phosphatases"/>
    <property type="match status" value="1"/>
</dbReference>
<keyword evidence="1" id="KW-0732">Signal</keyword>
<dbReference type="InterPro" id="IPR036907">
    <property type="entry name" value="5'-Nucleotdase_C_sf"/>
</dbReference>
<dbReference type="Gene3D" id="3.60.21.10">
    <property type="match status" value="1"/>
</dbReference>
<evidence type="ECO:0000313" key="6">
    <source>
        <dbReference type="EMBL" id="MEZ7198589.1"/>
    </source>
</evidence>
<dbReference type="SUPFAM" id="SSF55816">
    <property type="entry name" value="5'-nucleotidase (syn. UDP-sugar hydrolase), C-terminal domain"/>
    <property type="match status" value="1"/>
</dbReference>
<dbReference type="Proteomes" id="UP001568698">
    <property type="component" value="Unassembled WGS sequence"/>
</dbReference>
<proteinExistence type="inferred from homology"/>